<gene>
    <name evidence="1" type="ORF">MSSIT_0677</name>
</gene>
<dbReference type="Proteomes" id="UP000033111">
    <property type="component" value="Chromosome"/>
</dbReference>
<sequence length="128" mass="14650">MVDGDRKNDLGYIFTSIDCTGRHVALKRGTFAEKILKKYRELTAELIKEGIEFAHIVARDPEDSRRRSYYRIIINPVEGRTDFTNIKVVVEETKDEYDEIVTAHLVRHLKTEKSEGGILYDAGFAGKS</sequence>
<organism evidence="1 2">
    <name type="scientific">Methanosarcina siciliae T4/M</name>
    <dbReference type="NCBI Taxonomy" id="1434120"/>
    <lineage>
        <taxon>Archaea</taxon>
        <taxon>Methanobacteriati</taxon>
        <taxon>Methanobacteriota</taxon>
        <taxon>Stenosarchaea group</taxon>
        <taxon>Methanomicrobia</taxon>
        <taxon>Methanosarcinales</taxon>
        <taxon>Methanosarcinaceae</taxon>
        <taxon>Methanosarcina</taxon>
    </lineage>
</organism>
<dbReference type="HOGENOM" id="CLU_1954700_0_0_2"/>
<protein>
    <submittedName>
        <fullName evidence="1">Uncharacterized protein</fullName>
    </submittedName>
</protein>
<accession>A0A0E3L7U8</accession>
<dbReference type="KEGG" id="msw:MSSIT_0677"/>
<dbReference type="PATRIC" id="fig|1434120.4.peg.862"/>
<evidence type="ECO:0000313" key="1">
    <source>
        <dbReference type="EMBL" id="AKB27396.1"/>
    </source>
</evidence>
<proteinExistence type="predicted"/>
<keyword evidence="2" id="KW-1185">Reference proteome</keyword>
<dbReference type="AlphaFoldDB" id="A0A0E3L7U8"/>
<dbReference type="EMBL" id="CP009506">
    <property type="protein sequence ID" value="AKB27396.1"/>
    <property type="molecule type" value="Genomic_DNA"/>
</dbReference>
<name>A0A0E3L7U8_9EURY</name>
<evidence type="ECO:0000313" key="2">
    <source>
        <dbReference type="Proteomes" id="UP000033111"/>
    </source>
</evidence>
<reference evidence="1 2" key="1">
    <citation type="submission" date="2014-07" db="EMBL/GenBank/DDBJ databases">
        <title>Methanogenic archaea and the global carbon cycle.</title>
        <authorList>
            <person name="Henriksen J.R."/>
            <person name="Luke J."/>
            <person name="Reinhart S."/>
            <person name="Benedict M.N."/>
            <person name="Youngblut N.D."/>
            <person name="Metcalf M.E."/>
            <person name="Whitaker R.J."/>
            <person name="Metcalf W.W."/>
        </authorList>
    </citation>
    <scope>NUCLEOTIDE SEQUENCE [LARGE SCALE GENOMIC DNA]</scope>
    <source>
        <strain evidence="1 2">T4/M</strain>
    </source>
</reference>